<name>A0A2N0D331_RHISU</name>
<dbReference type="AlphaFoldDB" id="A0A2N0D331"/>
<dbReference type="EMBL" id="PIQN01000022">
    <property type="protein sequence ID" value="PKA40448.1"/>
    <property type="molecule type" value="Genomic_DNA"/>
</dbReference>
<comment type="caution">
    <text evidence="1">The sequence shown here is derived from an EMBL/GenBank/DDBJ whole genome shotgun (WGS) entry which is preliminary data.</text>
</comment>
<reference evidence="1 2" key="1">
    <citation type="submission" date="2017-11" db="EMBL/GenBank/DDBJ databases">
        <authorList>
            <person name="Han C.G."/>
        </authorList>
    </citation>
    <scope>NUCLEOTIDE SEQUENCE [LARGE SCALE GENOMIC DNA]</scope>
    <source>
        <strain evidence="1 2">HCNT1</strain>
    </source>
</reference>
<organism evidence="1 2">
    <name type="scientific">Rhizobium sullae</name>
    <name type="common">Rhizobium hedysari</name>
    <dbReference type="NCBI Taxonomy" id="50338"/>
    <lineage>
        <taxon>Bacteria</taxon>
        <taxon>Pseudomonadati</taxon>
        <taxon>Pseudomonadota</taxon>
        <taxon>Alphaproteobacteria</taxon>
        <taxon>Hyphomicrobiales</taxon>
        <taxon>Rhizobiaceae</taxon>
        <taxon>Rhizobium/Agrobacterium group</taxon>
        <taxon>Rhizobium</taxon>
    </lineage>
</organism>
<evidence type="ECO:0008006" key="3">
    <source>
        <dbReference type="Google" id="ProtNLM"/>
    </source>
</evidence>
<sequence length="141" mass="13765">MADLVITAANVVAAAGTPTKTGTAGATIAAGDVVYLDTATTGKWQLADSDAAAAEARGLTSNIGIALNSAALNQPVVVQAGGQITLGAVLTAGTSYFLSDTPGKLCPVADISGGDYFTLMGLAASTSVLNIDVQYSGVASA</sequence>
<protein>
    <recommendedName>
        <fullName evidence="3">DUF2190 domain-containing protein</fullName>
    </recommendedName>
</protein>
<reference evidence="1 2" key="2">
    <citation type="submission" date="2017-12" db="EMBL/GenBank/DDBJ databases">
        <title>Genome sequence of Rhizobium sullae HCNT1 isolated from Sulla coronaria nodules and featuring peculiar denitrification phenotypes.</title>
        <authorList>
            <person name="De Diego-Diaz B."/>
            <person name="Treu L."/>
            <person name="Campanaro S."/>
            <person name="Da Silva Duarte V."/>
            <person name="Basaglia M."/>
            <person name="Favaro L."/>
            <person name="Casella S."/>
            <person name="Squartini A."/>
        </authorList>
    </citation>
    <scope>NUCLEOTIDE SEQUENCE [LARGE SCALE GENOMIC DNA]</scope>
    <source>
        <strain evidence="1 2">HCNT1</strain>
    </source>
</reference>
<dbReference type="RefSeq" id="WP_100772691.1">
    <property type="nucleotide sequence ID" value="NZ_PIQN01000022.1"/>
</dbReference>
<evidence type="ECO:0000313" key="2">
    <source>
        <dbReference type="Proteomes" id="UP000232164"/>
    </source>
</evidence>
<dbReference type="Proteomes" id="UP000232164">
    <property type="component" value="Unassembled WGS sequence"/>
</dbReference>
<gene>
    <name evidence="1" type="ORF">CWR43_28130</name>
</gene>
<proteinExistence type="predicted"/>
<evidence type="ECO:0000313" key="1">
    <source>
        <dbReference type="EMBL" id="PKA40448.1"/>
    </source>
</evidence>
<accession>A0A2N0D331</accession>